<feature type="region of interest" description="Disordered" evidence="6">
    <location>
        <begin position="76"/>
        <end position="101"/>
    </location>
</feature>
<dbReference type="FunFam" id="1.20.5.1160:FF:000001">
    <property type="entry name" value="Keratin type II"/>
    <property type="match status" value="1"/>
</dbReference>
<evidence type="ECO:0000313" key="8">
    <source>
        <dbReference type="EMBL" id="TRZ02187.1"/>
    </source>
</evidence>
<feature type="compositionally biased region" description="Low complexity" evidence="6">
    <location>
        <begin position="1"/>
        <end position="11"/>
    </location>
</feature>
<dbReference type="Gene3D" id="1.20.5.1160">
    <property type="entry name" value="Vasodilator-stimulated phosphoprotein"/>
    <property type="match status" value="1"/>
</dbReference>
<dbReference type="EMBL" id="SRMA01023998">
    <property type="protein sequence ID" value="TRZ02187.1"/>
    <property type="molecule type" value="Genomic_DNA"/>
</dbReference>
<comment type="similarity">
    <text evidence="3 4">Belongs to the intermediate filament family.</text>
</comment>
<feature type="compositionally biased region" description="Pro residues" evidence="6">
    <location>
        <begin position="12"/>
        <end position="21"/>
    </location>
</feature>
<proteinExistence type="inferred from homology"/>
<dbReference type="InterPro" id="IPR018039">
    <property type="entry name" value="IF_conserved"/>
</dbReference>
<dbReference type="InterPro" id="IPR039008">
    <property type="entry name" value="IF_rod_dom"/>
</dbReference>
<dbReference type="Pfam" id="PF00038">
    <property type="entry name" value="Filament"/>
    <property type="match status" value="1"/>
</dbReference>
<feature type="non-terminal residue" evidence="8">
    <location>
        <position position="1"/>
    </location>
</feature>
<feature type="coiled-coil region" evidence="5">
    <location>
        <begin position="389"/>
        <end position="469"/>
    </location>
</feature>
<dbReference type="FunFam" id="1.20.5.170:FF:000004">
    <property type="entry name" value="Keratin, type II cytoskeletal 5"/>
    <property type="match status" value="1"/>
</dbReference>
<organism evidence="8 9">
    <name type="scientific">Danionella cerebrum</name>
    <dbReference type="NCBI Taxonomy" id="2873325"/>
    <lineage>
        <taxon>Eukaryota</taxon>
        <taxon>Metazoa</taxon>
        <taxon>Chordata</taxon>
        <taxon>Craniata</taxon>
        <taxon>Vertebrata</taxon>
        <taxon>Euteleostomi</taxon>
        <taxon>Actinopterygii</taxon>
        <taxon>Neopterygii</taxon>
        <taxon>Teleostei</taxon>
        <taxon>Ostariophysi</taxon>
        <taxon>Cypriniformes</taxon>
        <taxon>Danionidae</taxon>
        <taxon>Danioninae</taxon>
        <taxon>Danionella</taxon>
    </lineage>
</organism>
<dbReference type="GO" id="GO:0005615">
    <property type="term" value="C:extracellular space"/>
    <property type="evidence" value="ECO:0007669"/>
    <property type="project" value="TreeGrafter"/>
</dbReference>
<evidence type="ECO:0000313" key="9">
    <source>
        <dbReference type="Proteomes" id="UP000316079"/>
    </source>
</evidence>
<evidence type="ECO:0000256" key="2">
    <source>
        <dbReference type="ARBA" id="ARBA00023054"/>
    </source>
</evidence>
<evidence type="ECO:0000256" key="3">
    <source>
        <dbReference type="ARBA" id="ARBA00061646"/>
    </source>
</evidence>
<dbReference type="FunFam" id="1.20.5.500:FF:000001">
    <property type="entry name" value="Type II keratin 23"/>
    <property type="match status" value="1"/>
</dbReference>
<dbReference type="PANTHER" id="PTHR45616:SF59">
    <property type="entry name" value="KERATIN, TYPE II CYTOSKELETAL 8"/>
    <property type="match status" value="1"/>
</dbReference>
<dbReference type="Pfam" id="PF16208">
    <property type="entry name" value="Keratin_2_head"/>
    <property type="match status" value="1"/>
</dbReference>
<dbReference type="STRING" id="623744.A0A553RJ30"/>
<keyword evidence="2 5" id="KW-0175">Coiled coil</keyword>
<dbReference type="GO" id="GO:0030280">
    <property type="term" value="F:structural constituent of skin epidermis"/>
    <property type="evidence" value="ECO:0007669"/>
    <property type="project" value="TreeGrafter"/>
</dbReference>
<evidence type="ECO:0000256" key="1">
    <source>
        <dbReference type="ARBA" id="ARBA00022754"/>
    </source>
</evidence>
<dbReference type="InterPro" id="IPR003054">
    <property type="entry name" value="Keratin_II"/>
</dbReference>
<keyword evidence="9" id="KW-1185">Reference proteome</keyword>
<evidence type="ECO:0000256" key="6">
    <source>
        <dbReference type="SAM" id="MobiDB-lite"/>
    </source>
</evidence>
<evidence type="ECO:0000256" key="4">
    <source>
        <dbReference type="RuleBase" id="RU000685"/>
    </source>
</evidence>
<dbReference type="PANTHER" id="PTHR45616">
    <property type="entry name" value="GATA-TYPE DOMAIN-CONTAINING PROTEIN"/>
    <property type="match status" value="1"/>
</dbReference>
<dbReference type="SUPFAM" id="SSF64593">
    <property type="entry name" value="Intermediate filament protein, coiled coil region"/>
    <property type="match status" value="3"/>
</dbReference>
<feature type="region of interest" description="Disordered" evidence="6">
    <location>
        <begin position="1"/>
        <end position="26"/>
    </location>
</feature>
<comment type="caution">
    <text evidence="8">The sequence shown here is derived from an EMBL/GenBank/DDBJ whole genome shotgun (WGS) entry which is preliminary data.</text>
</comment>
<feature type="domain" description="IF rod" evidence="7">
    <location>
        <begin position="180"/>
        <end position="491"/>
    </location>
</feature>
<dbReference type="GO" id="GO:0045109">
    <property type="term" value="P:intermediate filament organization"/>
    <property type="evidence" value="ECO:0007669"/>
    <property type="project" value="TreeGrafter"/>
</dbReference>
<gene>
    <name evidence="8" type="ORF">DNTS_029424</name>
</gene>
<dbReference type="Proteomes" id="UP000316079">
    <property type="component" value="Unassembled WGS sequence"/>
</dbReference>
<evidence type="ECO:0000259" key="7">
    <source>
        <dbReference type="PROSITE" id="PS51842"/>
    </source>
</evidence>
<reference evidence="8 9" key="1">
    <citation type="journal article" date="2019" name="Sci. Data">
        <title>Hybrid genome assembly and annotation of Danionella translucida.</title>
        <authorList>
            <person name="Kadobianskyi M."/>
            <person name="Schulze L."/>
            <person name="Schuelke M."/>
            <person name="Judkewitz B."/>
        </authorList>
    </citation>
    <scope>NUCLEOTIDE SEQUENCE [LARGE SCALE GENOMIC DNA]</scope>
    <source>
        <strain evidence="8 9">Bolton</strain>
    </source>
</reference>
<dbReference type="SMART" id="SM01391">
    <property type="entry name" value="Filament"/>
    <property type="match status" value="1"/>
</dbReference>
<keyword evidence="1 4" id="KW-0403">Intermediate filament</keyword>
<dbReference type="Gene3D" id="1.20.5.170">
    <property type="match status" value="1"/>
</dbReference>
<protein>
    <recommendedName>
        <fullName evidence="7">IF rod domain-containing protein</fullName>
    </recommendedName>
</protein>
<sequence>TPSFSTQAPTNHTPPPAPPTKQPAHIEGSGGCSTLYLLEFLQHSSPGSYLLLLLPLALQARIPISRMSTYSKKTSYTVKSSSSGSVPRSFSSMSYSGPSASRQSYSVRSSYGGANRGMGAGMGGGGFISSSSAYGLGMGMGMGIGGGVVTPIQAVTVNKSLLAPLNLEIDPNIQAVRTQEKEQIKTLNNRFASFIDKVRFLEQQNKMLETKWSLLQNQTATRSNIDAMFEAYIGNLRRQLDSLGNDKMKLEADLHNMQGLVEDFKNKYEDEINKRTECENEFVLIKKDVDEAYMNKVELEAKLESLTDEINFLRQIFEEEIRELQSQIKDTSVVVEMDNSRNLDMDAIVAEVRAQYEDIANRSRAEAETWYKTKFEEMQTSANKYGDDLRSTKTEIADLNRMIQRLQSEIDAVKGQRANLEAQIAEAEERGEMAVRDAKARIKDLEDALQRAKQDMARQIREYQELMNVKLALDIEIATYRKLLEGEEDRLASGIKAINISKQSTSYGGYPMESANSSYSSYSSGYSGGFSSGYGGGYSSGSGYGDSISQTKKSVVIKMIETKDGRVVSESSEVVQD</sequence>
<dbReference type="AlphaFoldDB" id="A0A553RJ30"/>
<dbReference type="OrthoDB" id="2441647at2759"/>
<dbReference type="InterPro" id="IPR032444">
    <property type="entry name" value="Keratin_2_head"/>
</dbReference>
<dbReference type="PROSITE" id="PS00226">
    <property type="entry name" value="IF_ROD_1"/>
    <property type="match status" value="1"/>
</dbReference>
<dbReference type="PROSITE" id="PS51842">
    <property type="entry name" value="IF_ROD_2"/>
    <property type="match status" value="1"/>
</dbReference>
<dbReference type="Gene3D" id="1.20.5.500">
    <property type="entry name" value="Single helix bin"/>
    <property type="match status" value="1"/>
</dbReference>
<name>A0A553RJ30_9TELE</name>
<accession>A0A553RJ30</accession>
<evidence type="ECO:0000256" key="5">
    <source>
        <dbReference type="SAM" id="Coils"/>
    </source>
</evidence>
<feature type="coiled-coil region" evidence="5">
    <location>
        <begin position="184"/>
        <end position="334"/>
    </location>
</feature>
<dbReference type="GO" id="GO:0031424">
    <property type="term" value="P:keratinization"/>
    <property type="evidence" value="ECO:0007669"/>
    <property type="project" value="TreeGrafter"/>
</dbReference>
<dbReference type="PRINTS" id="PR01276">
    <property type="entry name" value="TYPE2KERATIN"/>
</dbReference>
<dbReference type="GO" id="GO:0045095">
    <property type="term" value="C:keratin filament"/>
    <property type="evidence" value="ECO:0007669"/>
    <property type="project" value="InterPro"/>
</dbReference>